<gene>
    <name evidence="3" type="ORF">CBR_g12289</name>
</gene>
<evidence type="ECO:0000313" key="4">
    <source>
        <dbReference type="Proteomes" id="UP000265515"/>
    </source>
</evidence>
<feature type="compositionally biased region" description="Polar residues" evidence="1">
    <location>
        <begin position="366"/>
        <end position="376"/>
    </location>
</feature>
<dbReference type="PANTHER" id="PTHR37984">
    <property type="entry name" value="PROTEIN CBG26694"/>
    <property type="match status" value="1"/>
</dbReference>
<evidence type="ECO:0000259" key="2">
    <source>
        <dbReference type="Pfam" id="PF17921"/>
    </source>
</evidence>
<feature type="region of interest" description="Disordered" evidence="1">
    <location>
        <begin position="340"/>
        <end position="381"/>
    </location>
</feature>
<feature type="compositionally biased region" description="Low complexity" evidence="1">
    <location>
        <begin position="349"/>
        <end position="365"/>
    </location>
</feature>
<sequence>MSHMMSHIMTYVTFLEEKIDRQQTQLGLRTITNIVKEKHHVEGKEENRREEKEDKKEVKKLMGDAIKSAGPRIKTSTNGNGPSNPPSSPSNSSHSSPSSKSPSSTTPDKTIAEPEKPKKKERVKMKLPFTFRNKKDKSLLLWIAEIQTYVFTALVEPESQVTFNTSCMGGEAKQWVLAKANAAGFDDIAKWAKTLTLKQLLAKIKDRFLDKTTTDKVFDQLTLIGQKHWTSVEALSREVDRLLQVLGLNLQDSQVLYIYSRALPEPIRGYPVAEAKSGGRGRPQKQSKVLLPGDEKRLRAETRAHNLETVREAATATERALAAAAASAVAMATFAANSTGQSLGMPPNATSSQSISSTSGAGTSQMASSQFNSPPSRTREKMELQQVERICLRLEKELRQATKREKEIRDRSVGPEGREADKAALEGLDDSTLNNNEKILKASIMSMHAYMDSKLDTIQDTLDQILNAMHRPGIRPAVLPSLPFSTMTGPYAAQSGPPPSGTSATALSQTVASSSFGPATGATPQSSPVSPAGQQFPWYPKTPLKPPPTFSGDKKDKALGTWLRTVPAWVMAKRTLVEEEVITAASYLEGSAARSLNGLTHTLESFMDLVEARWHNPQQAHIATNGLLKLDARKYKSVRELTTTVEHLIVVAGVESNPQVLLTMFLRCLRTDIKTLLASEARLECHTFETFSKKALDLEATLGSAQTPSTDGRKKKTPQGWKKKGSRLMMVDSEGNQTEIDDVSELVEGAELDGKESVEGSNLAAVVKTKAAGRGKGGQQRSQGQAANPNKIAAWVRAGLDQEVWRDRWSRVVLHKLRPSSGSRQPFLSDALKRWIEVIDQYDFKLDYVKGEYNKVADALSRRADYLGALISEFGLSEDVIQSLGEAYKEDPITMDIINKLQAKDKATSDGFVMVNGLLFLEKARFKRLVVPSKEILHSLFLGECHDATGHFGYKKTSVNLVQRFWWPNMLDDVKKYVETCQVCQRDNPRTQAPLGLLKPLPIPAGPEQSISMDFMDTLVTSKNGKRHIFVRVDRFTKYARLIAMPKTARTEHVIKLFMDNWQTVEHIKKSQEATIAFENKRRQQSTFQVGERVWVKASELGQEFGISRKLMPQYFAPWEVLDIVGNDLDGPSYVICIPGHLRTYPVSHASKLAPFAETVQFPSRRSMLPPTMDGHVDVDNILDHRDMPVPKPPGRGTPPKPAREYKVHFKHHTDPKEDRFQGRSLSRQLLRSWMIMRRN</sequence>
<dbReference type="Proteomes" id="UP000265515">
    <property type="component" value="Unassembled WGS sequence"/>
</dbReference>
<dbReference type="PANTHER" id="PTHR37984:SF15">
    <property type="entry name" value="INTEGRASE CATALYTIC DOMAIN-CONTAINING PROTEIN"/>
    <property type="match status" value="1"/>
</dbReference>
<feature type="region of interest" description="Disordered" evidence="1">
    <location>
        <begin position="274"/>
        <end position="297"/>
    </location>
</feature>
<dbReference type="InterPro" id="IPR050951">
    <property type="entry name" value="Retrovirus_Pol_polyprotein"/>
</dbReference>
<dbReference type="Gramene" id="GBG72720">
    <property type="protein sequence ID" value="GBG72720"/>
    <property type="gene ID" value="CBR_g12289"/>
</dbReference>
<feature type="region of interest" description="Disordered" evidence="1">
    <location>
        <begin position="39"/>
        <end position="121"/>
    </location>
</feature>
<feature type="region of interest" description="Disordered" evidence="1">
    <location>
        <begin position="702"/>
        <end position="725"/>
    </location>
</feature>
<dbReference type="GO" id="GO:0003676">
    <property type="term" value="F:nucleic acid binding"/>
    <property type="evidence" value="ECO:0007669"/>
    <property type="project" value="InterPro"/>
</dbReference>
<organism evidence="3 4">
    <name type="scientific">Chara braunii</name>
    <name type="common">Braun's stonewort</name>
    <dbReference type="NCBI Taxonomy" id="69332"/>
    <lineage>
        <taxon>Eukaryota</taxon>
        <taxon>Viridiplantae</taxon>
        <taxon>Streptophyta</taxon>
        <taxon>Charophyceae</taxon>
        <taxon>Charales</taxon>
        <taxon>Characeae</taxon>
        <taxon>Chara</taxon>
    </lineage>
</organism>
<dbReference type="InterPro" id="IPR041588">
    <property type="entry name" value="Integrase_H2C2"/>
</dbReference>
<dbReference type="AlphaFoldDB" id="A0A388KRM4"/>
<dbReference type="FunFam" id="1.10.340.70:FF:000001">
    <property type="entry name" value="Retrovirus-related Pol polyprotein from transposon gypsy-like Protein"/>
    <property type="match status" value="1"/>
</dbReference>
<feature type="region of interest" description="Disordered" evidence="1">
    <location>
        <begin position="514"/>
        <end position="556"/>
    </location>
</feature>
<keyword evidence="4" id="KW-1185">Reference proteome</keyword>
<dbReference type="Gene3D" id="3.30.420.10">
    <property type="entry name" value="Ribonuclease H-like superfamily/Ribonuclease H"/>
    <property type="match status" value="1"/>
</dbReference>
<feature type="region of interest" description="Disordered" evidence="1">
    <location>
        <begin position="402"/>
        <end position="429"/>
    </location>
</feature>
<evidence type="ECO:0000313" key="3">
    <source>
        <dbReference type="EMBL" id="GBG72720.1"/>
    </source>
</evidence>
<comment type="caution">
    <text evidence="3">The sequence shown here is derived from an EMBL/GenBank/DDBJ whole genome shotgun (WGS) entry which is preliminary data.</text>
</comment>
<accession>A0A388KRM4</accession>
<feature type="region of interest" description="Disordered" evidence="1">
    <location>
        <begin position="489"/>
        <end position="508"/>
    </location>
</feature>
<feature type="compositionally biased region" description="Polar residues" evidence="1">
    <location>
        <begin position="514"/>
        <end position="533"/>
    </location>
</feature>
<name>A0A388KRM4_CHABU</name>
<dbReference type="SUPFAM" id="SSF53098">
    <property type="entry name" value="Ribonuclease H-like"/>
    <property type="match status" value="1"/>
</dbReference>
<feature type="compositionally biased region" description="Basic and acidic residues" evidence="1">
    <location>
        <begin position="39"/>
        <end position="62"/>
    </location>
</feature>
<evidence type="ECO:0000256" key="1">
    <source>
        <dbReference type="SAM" id="MobiDB-lite"/>
    </source>
</evidence>
<feature type="compositionally biased region" description="Low complexity" evidence="1">
    <location>
        <begin position="89"/>
        <end position="109"/>
    </location>
</feature>
<feature type="domain" description="Integrase zinc-binding" evidence="2">
    <location>
        <begin position="938"/>
        <end position="990"/>
    </location>
</feature>
<dbReference type="EMBL" id="BFEA01000170">
    <property type="protein sequence ID" value="GBG72720.1"/>
    <property type="molecule type" value="Genomic_DNA"/>
</dbReference>
<feature type="compositionally biased region" description="Basic and acidic residues" evidence="1">
    <location>
        <begin position="402"/>
        <end position="424"/>
    </location>
</feature>
<dbReference type="Pfam" id="PF17921">
    <property type="entry name" value="Integrase_H2C2"/>
    <property type="match status" value="1"/>
</dbReference>
<protein>
    <recommendedName>
        <fullName evidence="2">Integrase zinc-binding domain-containing protein</fullName>
    </recommendedName>
</protein>
<reference evidence="3 4" key="1">
    <citation type="journal article" date="2018" name="Cell">
        <title>The Chara Genome: Secondary Complexity and Implications for Plant Terrestrialization.</title>
        <authorList>
            <person name="Nishiyama T."/>
            <person name="Sakayama H."/>
            <person name="Vries J.D."/>
            <person name="Buschmann H."/>
            <person name="Saint-Marcoux D."/>
            <person name="Ullrich K.K."/>
            <person name="Haas F.B."/>
            <person name="Vanderstraeten L."/>
            <person name="Becker D."/>
            <person name="Lang D."/>
            <person name="Vosolsobe S."/>
            <person name="Rombauts S."/>
            <person name="Wilhelmsson P.K.I."/>
            <person name="Janitza P."/>
            <person name="Kern R."/>
            <person name="Heyl A."/>
            <person name="Rumpler F."/>
            <person name="Villalobos L.I.A.C."/>
            <person name="Clay J.M."/>
            <person name="Skokan R."/>
            <person name="Toyoda A."/>
            <person name="Suzuki Y."/>
            <person name="Kagoshima H."/>
            <person name="Schijlen E."/>
            <person name="Tajeshwar N."/>
            <person name="Catarino B."/>
            <person name="Hetherington A.J."/>
            <person name="Saltykova A."/>
            <person name="Bonnot C."/>
            <person name="Breuninger H."/>
            <person name="Symeonidi A."/>
            <person name="Radhakrishnan G.V."/>
            <person name="Van Nieuwerburgh F."/>
            <person name="Deforce D."/>
            <person name="Chang C."/>
            <person name="Karol K.G."/>
            <person name="Hedrich R."/>
            <person name="Ulvskov P."/>
            <person name="Glockner G."/>
            <person name="Delwiche C.F."/>
            <person name="Petrasek J."/>
            <person name="Van de Peer Y."/>
            <person name="Friml J."/>
            <person name="Beilby M."/>
            <person name="Dolan L."/>
            <person name="Kohara Y."/>
            <person name="Sugano S."/>
            <person name="Fujiyama A."/>
            <person name="Delaux P.-M."/>
            <person name="Quint M."/>
            <person name="TheiBen G."/>
            <person name="Hagemann M."/>
            <person name="Harholt J."/>
            <person name="Dunand C."/>
            <person name="Zachgo S."/>
            <person name="Langdale J."/>
            <person name="Maumus F."/>
            <person name="Straeten D.V.D."/>
            <person name="Gould S.B."/>
            <person name="Rensing S.A."/>
        </authorList>
    </citation>
    <scope>NUCLEOTIDE SEQUENCE [LARGE SCALE GENOMIC DNA]</scope>
    <source>
        <strain evidence="3 4">S276</strain>
    </source>
</reference>
<proteinExistence type="predicted"/>
<dbReference type="InterPro" id="IPR036397">
    <property type="entry name" value="RNaseH_sf"/>
</dbReference>
<dbReference type="Gene3D" id="1.10.340.70">
    <property type="match status" value="1"/>
</dbReference>
<feature type="compositionally biased region" description="Basic residues" evidence="1">
    <location>
        <begin position="713"/>
        <end position="725"/>
    </location>
</feature>
<dbReference type="InterPro" id="IPR012337">
    <property type="entry name" value="RNaseH-like_sf"/>
</dbReference>